<dbReference type="Pfam" id="PF14106">
    <property type="entry name" value="DUF4279"/>
    <property type="match status" value="1"/>
</dbReference>
<name>A0A7X2S8P9_9BACI</name>
<dbReference type="Proteomes" id="UP000434639">
    <property type="component" value="Unassembled WGS sequence"/>
</dbReference>
<sequence length="141" mass="16266">MEKTQVMVNFSLYGDVFPLDYVTDKLGLQPTHSYNKGDLIPNYSTALYKKETSWDLETGYEESLNTEIQLQRILKSLLNKSSSIIELKNMYSLDCKFSIVIIVEEGETPAFYLSKEFIKFASLIEAEIDIDLYANPYESNY</sequence>
<evidence type="ECO:0000313" key="1">
    <source>
        <dbReference type="EMBL" id="MTH55343.1"/>
    </source>
</evidence>
<dbReference type="RefSeq" id="WP_155113842.1">
    <property type="nucleotide sequence ID" value="NZ_WMIB01000027.1"/>
</dbReference>
<dbReference type="InterPro" id="IPR025459">
    <property type="entry name" value="DUF4279"/>
</dbReference>
<comment type="caution">
    <text evidence="1">The sequence shown here is derived from an EMBL/GenBank/DDBJ whole genome shotgun (WGS) entry which is preliminary data.</text>
</comment>
<proteinExistence type="predicted"/>
<organism evidence="1 2">
    <name type="scientific">Metabacillus mangrovi</name>
    <dbReference type="NCBI Taxonomy" id="1491830"/>
    <lineage>
        <taxon>Bacteria</taxon>
        <taxon>Bacillati</taxon>
        <taxon>Bacillota</taxon>
        <taxon>Bacilli</taxon>
        <taxon>Bacillales</taxon>
        <taxon>Bacillaceae</taxon>
        <taxon>Metabacillus</taxon>
    </lineage>
</organism>
<accession>A0A7X2S8P9</accession>
<dbReference type="OrthoDB" id="893918at2"/>
<keyword evidence="2" id="KW-1185">Reference proteome</keyword>
<protein>
    <submittedName>
        <fullName evidence="1">DUF4279 domain-containing protein</fullName>
    </submittedName>
</protein>
<gene>
    <name evidence="1" type="ORF">GKZ89_18270</name>
</gene>
<evidence type="ECO:0000313" key="2">
    <source>
        <dbReference type="Proteomes" id="UP000434639"/>
    </source>
</evidence>
<dbReference type="AlphaFoldDB" id="A0A7X2S8P9"/>
<reference evidence="1 2" key="1">
    <citation type="journal article" date="2017" name="Int. J. Syst. Evol. Microbiol.">
        <title>Bacillus mangrovi sp. nov., isolated from a sediment sample from a mangrove forest.</title>
        <authorList>
            <person name="Gupta V."/>
            <person name="Singh P.K."/>
            <person name="Korpole S."/>
            <person name="Tanuku N.R.S."/>
            <person name="Pinnaka A.K."/>
        </authorList>
    </citation>
    <scope>NUCLEOTIDE SEQUENCE [LARGE SCALE GENOMIC DNA]</scope>
    <source>
        <strain evidence="1 2">KCTC 33872</strain>
    </source>
</reference>
<dbReference type="EMBL" id="WMIB01000027">
    <property type="protein sequence ID" value="MTH55343.1"/>
    <property type="molecule type" value="Genomic_DNA"/>
</dbReference>